<proteinExistence type="predicted"/>
<dbReference type="InterPro" id="IPR043504">
    <property type="entry name" value="Peptidase_S1_PA_chymotrypsin"/>
</dbReference>
<dbReference type="PANTHER" id="PTHR22939:SF129">
    <property type="entry name" value="SERINE PROTEASE HTRA2, MITOCHONDRIAL"/>
    <property type="match status" value="1"/>
</dbReference>
<evidence type="ECO:0000313" key="1">
    <source>
        <dbReference type="EMBL" id="GEA83937.1"/>
    </source>
</evidence>
<dbReference type="GO" id="GO:0004252">
    <property type="term" value="F:serine-type endopeptidase activity"/>
    <property type="evidence" value="ECO:0007669"/>
    <property type="project" value="InterPro"/>
</dbReference>
<dbReference type="SUPFAM" id="SSF50494">
    <property type="entry name" value="Trypsin-like serine proteases"/>
    <property type="match status" value="1"/>
</dbReference>
<dbReference type="Pfam" id="PF13365">
    <property type="entry name" value="Trypsin_2"/>
    <property type="match status" value="1"/>
</dbReference>
<name>A0A4Y3KIV1_9CELL</name>
<protein>
    <recommendedName>
        <fullName evidence="3">Serine protease</fullName>
    </recommendedName>
</protein>
<dbReference type="Gene3D" id="2.40.10.10">
    <property type="entry name" value="Trypsin-like serine proteases"/>
    <property type="match status" value="2"/>
</dbReference>
<evidence type="ECO:0000313" key="2">
    <source>
        <dbReference type="Proteomes" id="UP000320461"/>
    </source>
</evidence>
<reference evidence="1 2" key="1">
    <citation type="submission" date="2019-06" db="EMBL/GenBank/DDBJ databases">
        <title>Whole genome shotgun sequence of Cellulomonas gelida NBRC 3748.</title>
        <authorList>
            <person name="Hosoyama A."/>
            <person name="Uohara A."/>
            <person name="Ohji S."/>
            <person name="Ichikawa N."/>
        </authorList>
    </citation>
    <scope>NUCLEOTIDE SEQUENCE [LARGE SCALE GENOMIC DNA]</scope>
    <source>
        <strain evidence="1 2">NBRC 3748</strain>
    </source>
</reference>
<dbReference type="RefSeq" id="WP_082156331.1">
    <property type="nucleotide sequence ID" value="NZ_BJLQ01000009.1"/>
</dbReference>
<comment type="caution">
    <text evidence="1">The sequence shown here is derived from an EMBL/GenBank/DDBJ whole genome shotgun (WGS) entry which is preliminary data.</text>
</comment>
<evidence type="ECO:0008006" key="3">
    <source>
        <dbReference type="Google" id="ProtNLM"/>
    </source>
</evidence>
<gene>
    <name evidence="1" type="ORF">CGE01nite_11880</name>
</gene>
<dbReference type="PROSITE" id="PS51257">
    <property type="entry name" value="PROKAR_LIPOPROTEIN"/>
    <property type="match status" value="1"/>
</dbReference>
<organism evidence="1 2">
    <name type="scientific">Cellulomonas gelida</name>
    <dbReference type="NCBI Taxonomy" id="1712"/>
    <lineage>
        <taxon>Bacteria</taxon>
        <taxon>Bacillati</taxon>
        <taxon>Actinomycetota</taxon>
        <taxon>Actinomycetes</taxon>
        <taxon>Micrococcales</taxon>
        <taxon>Cellulomonadaceae</taxon>
        <taxon>Cellulomonas</taxon>
    </lineage>
</organism>
<dbReference type="GO" id="GO:0006508">
    <property type="term" value="P:proteolysis"/>
    <property type="evidence" value="ECO:0007669"/>
    <property type="project" value="InterPro"/>
</dbReference>
<keyword evidence="2" id="KW-1185">Reference proteome</keyword>
<dbReference type="PANTHER" id="PTHR22939">
    <property type="entry name" value="SERINE PROTEASE FAMILY S1C HTRA-RELATED"/>
    <property type="match status" value="1"/>
</dbReference>
<dbReference type="EMBL" id="BJLQ01000009">
    <property type="protein sequence ID" value="GEA83937.1"/>
    <property type="molecule type" value="Genomic_DNA"/>
</dbReference>
<dbReference type="InterPro" id="IPR001940">
    <property type="entry name" value="Peptidase_S1C"/>
</dbReference>
<dbReference type="AlphaFoldDB" id="A0A4Y3KIV1"/>
<dbReference type="Proteomes" id="UP000320461">
    <property type="component" value="Unassembled WGS sequence"/>
</dbReference>
<dbReference type="InterPro" id="IPR009003">
    <property type="entry name" value="Peptidase_S1_PA"/>
</dbReference>
<dbReference type="OrthoDB" id="568507at2"/>
<sequence length="248" mass="25029">MNARRGTHLLVGLATGLCVVALAGCGSLPPRPEPVPTSLDVASSRDDVASSAGALSPDGFDAAQRMAVRIRNVGCGSLSTGSGFAIDDHTLVTNRHVVADSAALEISTYDGRDVRARAASTAALADLAFVRTVEALPAYAGLAPLDPMPGSSVTVVGYPRGSRLAMTSGTVIGATTDPLHENLGEVLVTDAQVDLGSSGSPVLDADGRVVGVVYAKGKDGASFVVPVSTLRAMLDDETQVSAAPTCSG</sequence>
<dbReference type="PRINTS" id="PR00834">
    <property type="entry name" value="PROTEASES2C"/>
</dbReference>
<accession>A0A4Y3KIV1</accession>